<dbReference type="GO" id="GO:0043565">
    <property type="term" value="F:sequence-specific DNA binding"/>
    <property type="evidence" value="ECO:0007669"/>
    <property type="project" value="TreeGrafter"/>
</dbReference>
<evidence type="ECO:0000256" key="1">
    <source>
        <dbReference type="ARBA" id="ARBA00009437"/>
    </source>
</evidence>
<keyword evidence="4" id="KW-0804">Transcription</keyword>
<dbReference type="AlphaFoldDB" id="A0A952FM75"/>
<evidence type="ECO:0000313" key="7">
    <source>
        <dbReference type="Proteomes" id="UP000700706"/>
    </source>
</evidence>
<organism evidence="6 7">
    <name type="scientific">Inquilinus limosus</name>
    <dbReference type="NCBI Taxonomy" id="171674"/>
    <lineage>
        <taxon>Bacteria</taxon>
        <taxon>Pseudomonadati</taxon>
        <taxon>Pseudomonadota</taxon>
        <taxon>Alphaproteobacteria</taxon>
        <taxon>Rhodospirillales</taxon>
        <taxon>Rhodospirillaceae</taxon>
        <taxon>Inquilinus</taxon>
    </lineage>
</organism>
<evidence type="ECO:0000313" key="6">
    <source>
        <dbReference type="EMBL" id="MBW8727617.1"/>
    </source>
</evidence>
<comment type="similarity">
    <text evidence="1">Belongs to the LysR transcriptional regulatory family.</text>
</comment>
<dbReference type="EMBL" id="JAEKLZ010000291">
    <property type="protein sequence ID" value="MBW8727617.1"/>
    <property type="molecule type" value="Genomic_DNA"/>
</dbReference>
<dbReference type="SUPFAM" id="SSF46785">
    <property type="entry name" value="Winged helix' DNA-binding domain"/>
    <property type="match status" value="1"/>
</dbReference>
<evidence type="ECO:0000256" key="4">
    <source>
        <dbReference type="ARBA" id="ARBA00023163"/>
    </source>
</evidence>
<dbReference type="InterPro" id="IPR000847">
    <property type="entry name" value="LysR_HTH_N"/>
</dbReference>
<evidence type="ECO:0000256" key="2">
    <source>
        <dbReference type="ARBA" id="ARBA00023015"/>
    </source>
</evidence>
<evidence type="ECO:0000256" key="3">
    <source>
        <dbReference type="ARBA" id="ARBA00023125"/>
    </source>
</evidence>
<dbReference type="InterPro" id="IPR037424">
    <property type="entry name" value="NocR_PBP2"/>
</dbReference>
<keyword evidence="2" id="KW-0805">Transcription regulation</keyword>
<dbReference type="Pfam" id="PF00126">
    <property type="entry name" value="HTH_1"/>
    <property type="match status" value="1"/>
</dbReference>
<evidence type="ECO:0000259" key="5">
    <source>
        <dbReference type="PROSITE" id="PS50931"/>
    </source>
</evidence>
<accession>A0A952FM75</accession>
<reference evidence="6" key="1">
    <citation type="submission" date="2020-06" db="EMBL/GenBank/DDBJ databases">
        <title>Stable isotope informed genome-resolved metagenomics uncovers potential trophic interactions in rhizosphere soil.</title>
        <authorList>
            <person name="Starr E.P."/>
            <person name="Shi S."/>
            <person name="Blazewicz S.J."/>
            <person name="Koch B.J."/>
            <person name="Probst A.J."/>
            <person name="Hungate B.A."/>
            <person name="Pett-Ridge J."/>
            <person name="Firestone M.K."/>
            <person name="Banfield J.F."/>
        </authorList>
    </citation>
    <scope>NUCLEOTIDE SEQUENCE</scope>
    <source>
        <strain evidence="6">YM_69_17</strain>
    </source>
</reference>
<dbReference type="Proteomes" id="UP000700706">
    <property type="component" value="Unassembled WGS sequence"/>
</dbReference>
<dbReference type="InterPro" id="IPR005119">
    <property type="entry name" value="LysR_subst-bd"/>
</dbReference>
<dbReference type="InterPro" id="IPR036390">
    <property type="entry name" value="WH_DNA-bd_sf"/>
</dbReference>
<dbReference type="GO" id="GO:0010628">
    <property type="term" value="P:positive regulation of gene expression"/>
    <property type="evidence" value="ECO:0007669"/>
    <property type="project" value="TreeGrafter"/>
</dbReference>
<protein>
    <submittedName>
        <fullName evidence="6">LysR family transcriptional regulator</fullName>
    </submittedName>
</protein>
<dbReference type="PROSITE" id="PS50931">
    <property type="entry name" value="HTH_LYSR"/>
    <property type="match status" value="1"/>
</dbReference>
<dbReference type="PRINTS" id="PR00039">
    <property type="entry name" value="HTHLYSR"/>
</dbReference>
<gene>
    <name evidence="6" type="ORF">JF625_21010</name>
</gene>
<dbReference type="SUPFAM" id="SSF53850">
    <property type="entry name" value="Periplasmic binding protein-like II"/>
    <property type="match status" value="1"/>
</dbReference>
<dbReference type="PANTHER" id="PTHR30427:SF1">
    <property type="entry name" value="TRANSCRIPTIONAL ACTIVATOR PROTEIN LYSR"/>
    <property type="match status" value="1"/>
</dbReference>
<proteinExistence type="inferred from homology"/>
<keyword evidence="3" id="KW-0238">DNA-binding</keyword>
<name>A0A952FM75_9PROT</name>
<dbReference type="GO" id="GO:0003700">
    <property type="term" value="F:DNA-binding transcription factor activity"/>
    <property type="evidence" value="ECO:0007669"/>
    <property type="project" value="InterPro"/>
</dbReference>
<dbReference type="Pfam" id="PF03466">
    <property type="entry name" value="LysR_substrate"/>
    <property type="match status" value="1"/>
</dbReference>
<feature type="domain" description="HTH lysR-type" evidence="5">
    <location>
        <begin position="12"/>
        <end position="69"/>
    </location>
</feature>
<comment type="caution">
    <text evidence="6">The sequence shown here is derived from an EMBL/GenBank/DDBJ whole genome shotgun (WGS) entry which is preliminary data.</text>
</comment>
<sequence>MLHVADIGAAGMNVKQLEAFKAIMRSGSTTAAAARLDLSQSAVSRLLTQLEAELGLELFAREKGRLIPTPEAIGLLDSVEDAVDGVQRVQHVAEALRTGNSDQILLRIGVPHSMSQTILPLIVEEFLADHGNVALEILSGAYHETERAVLTRQADLGFVRLPTGEAGMDTVAIARTTSVCVMPEGHRLAEKAVVSVEDLEGEPLVLLGRQRPARAEIDQMFRRVQFRPQVRVETHSVGSACAFAAQGLGVTIVNALMASHFRQLPIAIRPFRPRLWNQFGLAFAAGQPRSRAADRFAEHFRRRLIDLLRGLESEFRPEAG</sequence>
<dbReference type="PANTHER" id="PTHR30427">
    <property type="entry name" value="TRANSCRIPTIONAL ACTIVATOR PROTEIN LYSR"/>
    <property type="match status" value="1"/>
</dbReference>
<dbReference type="InterPro" id="IPR036388">
    <property type="entry name" value="WH-like_DNA-bd_sf"/>
</dbReference>
<dbReference type="CDD" id="cd08415">
    <property type="entry name" value="PBP2_LysR_opines_like"/>
    <property type="match status" value="1"/>
</dbReference>
<dbReference type="Gene3D" id="3.40.190.290">
    <property type="match status" value="1"/>
</dbReference>
<dbReference type="Gene3D" id="1.10.10.10">
    <property type="entry name" value="Winged helix-like DNA-binding domain superfamily/Winged helix DNA-binding domain"/>
    <property type="match status" value="1"/>
</dbReference>